<feature type="chain" id="PRO_5039663425" evidence="5">
    <location>
        <begin position="23"/>
        <end position="309"/>
    </location>
</feature>
<dbReference type="OrthoDB" id="9810636at2"/>
<dbReference type="RefSeq" id="WP_062470884.1">
    <property type="nucleotide sequence ID" value="NZ_BBYN01000023.1"/>
</dbReference>
<comment type="similarity">
    <text evidence="1 4">Belongs to the bacterial solute-binding protein 9 family.</text>
</comment>
<dbReference type="KEGG" id="jda:BW727_101494"/>
<evidence type="ECO:0000313" key="7">
    <source>
        <dbReference type="Proteomes" id="UP000188993"/>
    </source>
</evidence>
<dbReference type="GO" id="GO:0046872">
    <property type="term" value="F:metal ion binding"/>
    <property type="evidence" value="ECO:0007669"/>
    <property type="project" value="InterPro"/>
</dbReference>
<dbReference type="Pfam" id="PF01297">
    <property type="entry name" value="ZnuA"/>
    <property type="match status" value="1"/>
</dbReference>
<keyword evidence="2 4" id="KW-0813">Transport</keyword>
<dbReference type="PROSITE" id="PS51257">
    <property type="entry name" value="PROKAR_LIPOPROTEIN"/>
    <property type="match status" value="1"/>
</dbReference>
<protein>
    <submittedName>
        <fullName evidence="6">High-affinity zinc uptake system binding-protein ZnuA</fullName>
    </submittedName>
</protein>
<dbReference type="PANTHER" id="PTHR42953">
    <property type="entry name" value="HIGH-AFFINITY ZINC UPTAKE SYSTEM PROTEIN ZNUA-RELATED"/>
    <property type="match status" value="1"/>
</dbReference>
<sequence length="309" mass="34534">MNLLKKLVPLLVVLLAACGVQTGDQEDDGQLNIVATFYPVYHFTNQVVGENGHVTVLLGAGQDTHNYEPTPKDMAAISEADVFVYSSEYMETWVPAVLETLKESDVKIIEAAEDLTFYEAESDDEEEHTEDDGHNHAVDPHVWLDPLYAKRMVETISSVIQTVDQENREVYQEQTATFVQELETLDEEYQAAFEAAHNRTFVTQHAAFGYLARRYNLEEIAISSLTSNQEASPAKLAEITKYIQDNNVEVIYYQNTGNASLAEAVANETGIEKEILSAIEGVTDEEQASGIDYLSIMRDNLQALKKTIK</sequence>
<name>A0A1S6IQN1_9LACT</name>
<dbReference type="AlphaFoldDB" id="A0A1S6IQN1"/>
<reference evidence="6 7" key="1">
    <citation type="journal article" date="2014" name="Int. J. Syst. Evol. Microbiol.">
        <title>Jeotgalibaca dankookensis gen. nov., sp. nov., a member of the family Carnobacteriaceae, isolated from seujeot (Korean traditional food).</title>
        <authorList>
            <person name="Lee D.G."/>
            <person name="Trujillo M.E."/>
            <person name="Kang H."/>
            <person name="Ahn T.Y."/>
        </authorList>
    </citation>
    <scope>NUCLEOTIDE SEQUENCE [LARGE SCALE GENOMIC DNA]</scope>
    <source>
        <strain evidence="6 7">EX-07</strain>
    </source>
</reference>
<evidence type="ECO:0000256" key="1">
    <source>
        <dbReference type="ARBA" id="ARBA00011028"/>
    </source>
</evidence>
<dbReference type="Gene3D" id="3.40.50.1980">
    <property type="entry name" value="Nitrogenase molybdenum iron protein domain"/>
    <property type="match status" value="2"/>
</dbReference>
<keyword evidence="7" id="KW-1185">Reference proteome</keyword>
<dbReference type="Proteomes" id="UP000188993">
    <property type="component" value="Chromosome"/>
</dbReference>
<dbReference type="PANTHER" id="PTHR42953:SF3">
    <property type="entry name" value="HIGH-AFFINITY ZINC UPTAKE SYSTEM PROTEIN ZNUA"/>
    <property type="match status" value="1"/>
</dbReference>
<dbReference type="STRING" id="708126.BW727_101494"/>
<dbReference type="InterPro" id="IPR006128">
    <property type="entry name" value="Lipoprotein_PsaA-like"/>
</dbReference>
<evidence type="ECO:0000256" key="3">
    <source>
        <dbReference type="ARBA" id="ARBA00022729"/>
    </source>
</evidence>
<dbReference type="GO" id="GO:0007155">
    <property type="term" value="P:cell adhesion"/>
    <property type="evidence" value="ECO:0007669"/>
    <property type="project" value="InterPro"/>
</dbReference>
<dbReference type="SUPFAM" id="SSF53807">
    <property type="entry name" value="Helical backbone' metal receptor"/>
    <property type="match status" value="1"/>
</dbReference>
<evidence type="ECO:0000256" key="5">
    <source>
        <dbReference type="SAM" id="SignalP"/>
    </source>
</evidence>
<evidence type="ECO:0000256" key="2">
    <source>
        <dbReference type="ARBA" id="ARBA00022448"/>
    </source>
</evidence>
<dbReference type="PRINTS" id="PR00691">
    <property type="entry name" value="ADHESINB"/>
</dbReference>
<dbReference type="InterPro" id="IPR006127">
    <property type="entry name" value="ZnuA-like"/>
</dbReference>
<dbReference type="InterPro" id="IPR050492">
    <property type="entry name" value="Bact_metal-bind_prot9"/>
</dbReference>
<dbReference type="PRINTS" id="PR00690">
    <property type="entry name" value="ADHESNFAMILY"/>
</dbReference>
<organism evidence="6 7">
    <name type="scientific">Jeotgalibaca dankookensis</name>
    <dbReference type="NCBI Taxonomy" id="708126"/>
    <lineage>
        <taxon>Bacteria</taxon>
        <taxon>Bacillati</taxon>
        <taxon>Bacillota</taxon>
        <taxon>Bacilli</taxon>
        <taxon>Lactobacillales</taxon>
        <taxon>Carnobacteriaceae</taxon>
        <taxon>Jeotgalibaca</taxon>
    </lineage>
</organism>
<dbReference type="GO" id="GO:0030001">
    <property type="term" value="P:metal ion transport"/>
    <property type="evidence" value="ECO:0007669"/>
    <property type="project" value="InterPro"/>
</dbReference>
<keyword evidence="3 5" id="KW-0732">Signal</keyword>
<feature type="signal peptide" evidence="5">
    <location>
        <begin position="1"/>
        <end position="22"/>
    </location>
</feature>
<dbReference type="EMBL" id="CP019728">
    <property type="protein sequence ID" value="AQS53861.1"/>
    <property type="molecule type" value="Genomic_DNA"/>
</dbReference>
<gene>
    <name evidence="6" type="primary">znuA</name>
    <name evidence="6" type="ORF">BW727_101494</name>
</gene>
<proteinExistence type="inferred from homology"/>
<evidence type="ECO:0000313" key="6">
    <source>
        <dbReference type="EMBL" id="AQS53861.1"/>
    </source>
</evidence>
<accession>A0A1S6IQN1</accession>
<evidence type="ECO:0000256" key="4">
    <source>
        <dbReference type="RuleBase" id="RU003512"/>
    </source>
</evidence>
<dbReference type="InterPro" id="IPR006129">
    <property type="entry name" value="AdhesinB"/>
</dbReference>